<dbReference type="NCBIfam" id="TIGR01383">
    <property type="entry name" value="not_thiJ"/>
    <property type="match status" value="1"/>
</dbReference>
<reference evidence="4 5" key="1">
    <citation type="submission" date="2018-08" db="EMBL/GenBank/DDBJ databases">
        <title>Draft genome of candidate division NPL-UPA2 bacterium Unc8 that adapted to ultra-basic serpentinizing groundwater.</title>
        <authorList>
            <person name="Ishii S."/>
            <person name="Suzuki S."/>
            <person name="Nealson K.H."/>
        </authorList>
    </citation>
    <scope>NUCLEOTIDE SEQUENCE [LARGE SCALE GENOMIC DNA]</scope>
    <source>
        <strain evidence="4">Unc8</strain>
    </source>
</reference>
<sequence length="181" mass="19237">MKIAVPFTEGFEEIEFSAIVDILRRTGIDVTTFGLIEGAVKGSHGIKVMADSSIDELKAGDFDGIVLPGGYPNFVKLGEDERVLKLVREMDAAGKWIAAICGAPSVLSKAGVLQGKKATIHPAVKDMLTDAHYVNERVIVDGNLITSQGPGTAVEFSIKLVEILTGKEKAKEVSTEILAGL</sequence>
<proteinExistence type="inferred from homology"/>
<dbReference type="PANTHER" id="PTHR48094:SF12">
    <property type="entry name" value="PARKINSON DISEASE PROTEIN 7 HOMOLOG"/>
    <property type="match status" value="1"/>
</dbReference>
<protein>
    <submittedName>
        <fullName evidence="4">DJ-1/PfpI family protein</fullName>
    </submittedName>
</protein>
<dbReference type="Gene3D" id="3.40.50.880">
    <property type="match status" value="1"/>
</dbReference>
<comment type="caution">
    <text evidence="4">The sequence shown here is derived from an EMBL/GenBank/DDBJ whole genome shotgun (WGS) entry which is preliminary data.</text>
</comment>
<feature type="domain" description="DJ-1/PfpI" evidence="3">
    <location>
        <begin position="1"/>
        <end position="162"/>
    </location>
</feature>
<dbReference type="CDD" id="cd03135">
    <property type="entry name" value="GATase1_DJ-1"/>
    <property type="match status" value="1"/>
</dbReference>
<dbReference type="PANTHER" id="PTHR48094">
    <property type="entry name" value="PROTEIN/NUCLEIC ACID DEGLYCASE DJ-1-RELATED"/>
    <property type="match status" value="1"/>
</dbReference>
<organism evidence="4 5">
    <name type="scientific">candidate division NPL-UPA2 bacterium Unc8</name>
    <dbReference type="NCBI Taxonomy" id="1980939"/>
    <lineage>
        <taxon>Bacteria</taxon>
    </lineage>
</organism>
<dbReference type="InterPro" id="IPR029062">
    <property type="entry name" value="Class_I_gatase-like"/>
</dbReference>
<accession>A0A399FU03</accession>
<dbReference type="EMBL" id="NDHY01000012">
    <property type="protein sequence ID" value="RIH99787.1"/>
    <property type="molecule type" value="Genomic_DNA"/>
</dbReference>
<dbReference type="InterPro" id="IPR002818">
    <property type="entry name" value="DJ-1/PfpI"/>
</dbReference>
<evidence type="ECO:0000256" key="1">
    <source>
        <dbReference type="ARBA" id="ARBA00008542"/>
    </source>
</evidence>
<comment type="similarity">
    <text evidence="1">Belongs to the peptidase C56 family.</text>
</comment>
<evidence type="ECO:0000259" key="3">
    <source>
        <dbReference type="Pfam" id="PF01965"/>
    </source>
</evidence>
<evidence type="ECO:0000313" key="4">
    <source>
        <dbReference type="EMBL" id="RIH99787.1"/>
    </source>
</evidence>
<dbReference type="Pfam" id="PF01965">
    <property type="entry name" value="DJ-1_PfpI"/>
    <property type="match status" value="1"/>
</dbReference>
<dbReference type="Proteomes" id="UP000266287">
    <property type="component" value="Unassembled WGS sequence"/>
</dbReference>
<dbReference type="AlphaFoldDB" id="A0A399FU03"/>
<dbReference type="PROSITE" id="PS51276">
    <property type="entry name" value="PEPTIDASE_C56_PFPI"/>
    <property type="match status" value="1"/>
</dbReference>
<name>A0A399FU03_UNCN2</name>
<dbReference type="FunFam" id="3.40.50.880:FF:000015">
    <property type="entry name" value="Protein DJ-1 homolog C"/>
    <property type="match status" value="1"/>
</dbReference>
<dbReference type="InterPro" id="IPR006286">
    <property type="entry name" value="C56_PfpI-like"/>
</dbReference>
<evidence type="ECO:0000313" key="5">
    <source>
        <dbReference type="Proteomes" id="UP000266287"/>
    </source>
</evidence>
<dbReference type="GO" id="GO:0005737">
    <property type="term" value="C:cytoplasm"/>
    <property type="evidence" value="ECO:0007669"/>
    <property type="project" value="UniProtKB-ARBA"/>
</dbReference>
<gene>
    <name evidence="4" type="ORF">B9J77_04590</name>
</gene>
<evidence type="ECO:0000256" key="2">
    <source>
        <dbReference type="ARBA" id="ARBA00022737"/>
    </source>
</evidence>
<dbReference type="SUPFAM" id="SSF52317">
    <property type="entry name" value="Class I glutamine amidotransferase-like"/>
    <property type="match status" value="1"/>
</dbReference>
<keyword evidence="2" id="KW-0677">Repeat</keyword>
<dbReference type="InterPro" id="IPR050325">
    <property type="entry name" value="Prot/Nucl_acid_deglycase"/>
</dbReference>
<dbReference type="InterPro" id="IPR006287">
    <property type="entry name" value="DJ-1"/>
</dbReference>